<dbReference type="RefSeq" id="WP_205121682.1">
    <property type="nucleotide sequence ID" value="NZ_JAFBCM010000001.1"/>
</dbReference>
<evidence type="ECO:0000259" key="1">
    <source>
        <dbReference type="Pfam" id="PF18678"/>
    </source>
</evidence>
<feature type="domain" description="Allene oxide cyclase barrel-like" evidence="1">
    <location>
        <begin position="54"/>
        <end position="153"/>
    </location>
</feature>
<dbReference type="EMBL" id="JBHRZH010000063">
    <property type="protein sequence ID" value="MFC3767004.1"/>
    <property type="molecule type" value="Genomic_DNA"/>
</dbReference>
<reference evidence="3" key="1">
    <citation type="journal article" date="2019" name="Int. J. Syst. Evol. Microbiol.">
        <title>The Global Catalogue of Microorganisms (GCM) 10K type strain sequencing project: providing services to taxonomists for standard genome sequencing and annotation.</title>
        <authorList>
            <consortium name="The Broad Institute Genomics Platform"/>
            <consortium name="The Broad Institute Genome Sequencing Center for Infectious Disease"/>
            <person name="Wu L."/>
            <person name="Ma J."/>
        </authorList>
    </citation>
    <scope>NUCLEOTIDE SEQUENCE [LARGE SCALE GENOMIC DNA]</scope>
    <source>
        <strain evidence="3">CGMCC 4.7241</strain>
    </source>
</reference>
<dbReference type="Pfam" id="PF18678">
    <property type="entry name" value="AOC_like"/>
    <property type="match status" value="1"/>
</dbReference>
<dbReference type="InterPro" id="IPR041013">
    <property type="entry name" value="AOC-like"/>
</dbReference>
<comment type="caution">
    <text evidence="2">The sequence shown here is derived from an EMBL/GenBank/DDBJ whole genome shotgun (WGS) entry which is preliminary data.</text>
</comment>
<evidence type="ECO:0000313" key="3">
    <source>
        <dbReference type="Proteomes" id="UP001595699"/>
    </source>
</evidence>
<organism evidence="2 3">
    <name type="scientific">Tenggerimyces flavus</name>
    <dbReference type="NCBI Taxonomy" id="1708749"/>
    <lineage>
        <taxon>Bacteria</taxon>
        <taxon>Bacillati</taxon>
        <taxon>Actinomycetota</taxon>
        <taxon>Actinomycetes</taxon>
        <taxon>Propionibacteriales</taxon>
        <taxon>Nocardioidaceae</taxon>
        <taxon>Tenggerimyces</taxon>
    </lineage>
</organism>
<dbReference type="Proteomes" id="UP001595699">
    <property type="component" value="Unassembled WGS sequence"/>
</dbReference>
<name>A0ABV7YSI9_9ACTN</name>
<accession>A0ABV7YSI9</accession>
<sequence>MSILRSKTGIVGAVTVALVGAVVLGSMLGPSPSVASISQSDTAAAVMTLSMAEAQSKAIDVAPGGISVADRYIASGDLKRSGIRVGNYLGECYVAHATAAKTTNWCEITARLSGGSLVMAGGVDQATGRLASGRLAVVGGTGFYQKARGTGVISQTSGGGGRLAITTTS</sequence>
<keyword evidence="3" id="KW-1185">Reference proteome</keyword>
<dbReference type="InterPro" id="IPR044859">
    <property type="entry name" value="Allene_oxi_cyc_Dirigent"/>
</dbReference>
<gene>
    <name evidence="2" type="ORF">ACFOUW_39680</name>
</gene>
<evidence type="ECO:0000313" key="2">
    <source>
        <dbReference type="EMBL" id="MFC3767004.1"/>
    </source>
</evidence>
<protein>
    <recommendedName>
        <fullName evidence="1">Allene oxide cyclase barrel-like domain-containing protein</fullName>
    </recommendedName>
</protein>
<proteinExistence type="predicted"/>
<dbReference type="Gene3D" id="2.40.480.10">
    <property type="entry name" value="Allene oxide cyclase-like"/>
    <property type="match status" value="1"/>
</dbReference>